<evidence type="ECO:0000256" key="5">
    <source>
        <dbReference type="SAM" id="Phobius"/>
    </source>
</evidence>
<dbReference type="Proteomes" id="UP001164746">
    <property type="component" value="Chromosome 7"/>
</dbReference>
<evidence type="ECO:0000256" key="3">
    <source>
        <dbReference type="ARBA" id="ARBA00023170"/>
    </source>
</evidence>
<dbReference type="SUPFAM" id="SSF81321">
    <property type="entry name" value="Family A G protein-coupled receptor-like"/>
    <property type="match status" value="1"/>
</dbReference>
<feature type="transmembrane region" description="Helical" evidence="5">
    <location>
        <begin position="29"/>
        <end position="51"/>
    </location>
</feature>
<evidence type="ECO:0000313" key="7">
    <source>
        <dbReference type="Proteomes" id="UP001164746"/>
    </source>
</evidence>
<keyword evidence="5" id="KW-0472">Membrane</keyword>
<feature type="transmembrane region" description="Helical" evidence="5">
    <location>
        <begin position="123"/>
        <end position="139"/>
    </location>
</feature>
<dbReference type="PANTHER" id="PTHR24243:SF230">
    <property type="entry name" value="G-PROTEIN COUPLED RECEPTORS FAMILY 1 PROFILE DOMAIN-CONTAINING PROTEIN"/>
    <property type="match status" value="1"/>
</dbReference>
<dbReference type="PANTHER" id="PTHR24243">
    <property type="entry name" value="G-PROTEIN COUPLED RECEPTOR"/>
    <property type="match status" value="1"/>
</dbReference>
<protein>
    <recommendedName>
        <fullName evidence="8">G-protein coupled receptors family 1 profile domain-containing protein</fullName>
    </recommendedName>
</protein>
<evidence type="ECO:0000256" key="2">
    <source>
        <dbReference type="ARBA" id="ARBA00023040"/>
    </source>
</evidence>
<gene>
    <name evidence="6" type="ORF">MAR_034760</name>
</gene>
<organism evidence="6 7">
    <name type="scientific">Mya arenaria</name>
    <name type="common">Soft-shell clam</name>
    <dbReference type="NCBI Taxonomy" id="6604"/>
    <lineage>
        <taxon>Eukaryota</taxon>
        <taxon>Metazoa</taxon>
        <taxon>Spiralia</taxon>
        <taxon>Lophotrochozoa</taxon>
        <taxon>Mollusca</taxon>
        <taxon>Bivalvia</taxon>
        <taxon>Autobranchia</taxon>
        <taxon>Heteroconchia</taxon>
        <taxon>Euheterodonta</taxon>
        <taxon>Imparidentia</taxon>
        <taxon>Neoheterodontei</taxon>
        <taxon>Myida</taxon>
        <taxon>Myoidea</taxon>
        <taxon>Myidae</taxon>
        <taxon>Mya</taxon>
    </lineage>
</organism>
<accession>A0ABY7EKZ7</accession>
<keyword evidence="5" id="KW-1133">Transmembrane helix</keyword>
<evidence type="ECO:0000313" key="6">
    <source>
        <dbReference type="EMBL" id="WAR09684.1"/>
    </source>
</evidence>
<keyword evidence="4" id="KW-0807">Transducer</keyword>
<proteinExistence type="predicted"/>
<name>A0ABY7EKZ7_MYAAR</name>
<keyword evidence="2" id="KW-0297">G-protein coupled receptor</keyword>
<keyword evidence="7" id="KW-1185">Reference proteome</keyword>
<evidence type="ECO:0000256" key="4">
    <source>
        <dbReference type="ARBA" id="ARBA00023224"/>
    </source>
</evidence>
<sequence>MEQLGPKLKCTLKMEYIQFLNIETWVDTFLTMVIPFFIIILVNSLVLRTIIREPLQTMHSVVILKRKKPHSAHKKVDTFVILGSMKKTFCKPTNPQIRVTRTLIMVSMTFLCLNLPSHAVTMVLYYVTFSCNFVIYTLFGRKFKSSLMLILKCRSTTEEQRRLLLKG</sequence>
<keyword evidence="5" id="KW-0812">Transmembrane</keyword>
<reference evidence="6" key="1">
    <citation type="submission" date="2022-11" db="EMBL/GenBank/DDBJ databases">
        <title>Centuries of genome instability and evolution in soft-shell clam transmissible cancer (bioRxiv).</title>
        <authorList>
            <person name="Hart S.F.M."/>
            <person name="Yonemitsu M.A."/>
            <person name="Giersch R.M."/>
            <person name="Beal B.F."/>
            <person name="Arriagada G."/>
            <person name="Davis B.W."/>
            <person name="Ostrander E.A."/>
            <person name="Goff S.P."/>
            <person name="Metzger M.J."/>
        </authorList>
    </citation>
    <scope>NUCLEOTIDE SEQUENCE</scope>
    <source>
        <strain evidence="6">MELC-2E11</strain>
        <tissue evidence="6">Siphon/mantle</tissue>
    </source>
</reference>
<evidence type="ECO:0000256" key="1">
    <source>
        <dbReference type="ARBA" id="ARBA00004141"/>
    </source>
</evidence>
<dbReference type="EMBL" id="CP111018">
    <property type="protein sequence ID" value="WAR09684.1"/>
    <property type="molecule type" value="Genomic_DNA"/>
</dbReference>
<evidence type="ECO:0008006" key="8">
    <source>
        <dbReference type="Google" id="ProtNLM"/>
    </source>
</evidence>
<dbReference type="Gene3D" id="1.20.1070.10">
    <property type="entry name" value="Rhodopsin 7-helix transmembrane proteins"/>
    <property type="match status" value="1"/>
</dbReference>
<keyword evidence="3" id="KW-0675">Receptor</keyword>
<comment type="subcellular location">
    <subcellularLocation>
        <location evidence="1">Membrane</location>
        <topology evidence="1">Multi-pass membrane protein</topology>
    </subcellularLocation>
</comment>